<dbReference type="AlphaFoldDB" id="A0A1S7Q3N2"/>
<proteinExistence type="predicted"/>
<dbReference type="EMBL" id="FBWK01000034">
    <property type="protein sequence ID" value="CUX30755.1"/>
    <property type="molecule type" value="Genomic_DNA"/>
</dbReference>
<evidence type="ECO:0000313" key="1">
    <source>
        <dbReference type="EMBL" id="CUX30755.1"/>
    </source>
</evidence>
<reference evidence="2" key="1">
    <citation type="submission" date="2016-01" db="EMBL/GenBank/DDBJ databases">
        <authorList>
            <person name="Regsiter A."/>
            <person name="william w."/>
        </authorList>
    </citation>
    <scope>NUCLEOTIDE SEQUENCE [LARGE SCALE GENOMIC DNA]</scope>
    <source>
        <strain evidence="2">CFBP 6623</strain>
    </source>
</reference>
<name>A0A1S7Q3N2_9HYPH</name>
<keyword evidence="2" id="KW-1185">Reference proteome</keyword>
<evidence type="ECO:0000313" key="2">
    <source>
        <dbReference type="Proteomes" id="UP000191988"/>
    </source>
</evidence>
<protein>
    <submittedName>
        <fullName evidence="1">Uncharacterized protein</fullName>
    </submittedName>
</protein>
<sequence length="58" mass="6767">MRFRWKSFRSRLYSKARVEGCVRRGHSRAKALFRLTFIPATKGARITDSAENNLFTFG</sequence>
<organism evidence="1 2">
    <name type="scientific">Agrobacterium tomkonis CFBP 6623</name>
    <dbReference type="NCBI Taxonomy" id="1183432"/>
    <lineage>
        <taxon>Bacteria</taxon>
        <taxon>Pseudomonadati</taxon>
        <taxon>Pseudomonadota</taxon>
        <taxon>Alphaproteobacteria</taxon>
        <taxon>Hyphomicrobiales</taxon>
        <taxon>Rhizobiaceae</taxon>
        <taxon>Rhizobium/Agrobacterium group</taxon>
        <taxon>Agrobacterium</taxon>
        <taxon>Agrobacterium tumefaciens complex</taxon>
    </lineage>
</organism>
<accession>A0A1S7Q3N2</accession>
<gene>
    <name evidence="1" type="ORF">AGR3A_Cc40037</name>
</gene>
<dbReference type="Proteomes" id="UP000191988">
    <property type="component" value="Unassembled WGS sequence"/>
</dbReference>